<organism evidence="1 3">
    <name type="scientific">Crassostrea virginica</name>
    <name type="common">Eastern oyster</name>
    <dbReference type="NCBI Taxonomy" id="6565"/>
    <lineage>
        <taxon>Eukaryota</taxon>
        <taxon>Metazoa</taxon>
        <taxon>Spiralia</taxon>
        <taxon>Lophotrochozoa</taxon>
        <taxon>Mollusca</taxon>
        <taxon>Bivalvia</taxon>
        <taxon>Autobranchia</taxon>
        <taxon>Pteriomorphia</taxon>
        <taxon>Ostreida</taxon>
        <taxon>Ostreoidea</taxon>
        <taxon>Ostreidae</taxon>
        <taxon>Crassostrea</taxon>
    </lineage>
</organism>
<evidence type="ECO:0000313" key="1">
    <source>
        <dbReference type="Proteomes" id="UP000694844"/>
    </source>
</evidence>
<dbReference type="KEGG" id="cvn:111119506"/>
<dbReference type="AlphaFoldDB" id="A0A8B8CM23"/>
<sequence>MIAVLEESWWETNGNMLVTCFSFASHSFTNWRNQVRQKLVTSSKDVEKMPLKDLQRYLFSAFWVSPSDNEVKKNFKMTIALRAFAEGHKLFRKPSSATAIDFWKCFRKNFEAMLNQSPERWQALEQKMSKKIQLANKED</sequence>
<dbReference type="Proteomes" id="UP000694844">
    <property type="component" value="Chromosome 2"/>
</dbReference>
<evidence type="ECO:0000313" key="3">
    <source>
        <dbReference type="RefSeq" id="XP_022315421.1"/>
    </source>
</evidence>
<name>A0A8B8CM23_CRAVI</name>
<dbReference type="GeneID" id="111119506"/>
<proteinExistence type="predicted"/>
<keyword evidence="1" id="KW-1185">Reference proteome</keyword>
<gene>
    <name evidence="2 3" type="primary">LOC111119506</name>
</gene>
<dbReference type="RefSeq" id="XP_022315420.1">
    <property type="nucleotide sequence ID" value="XM_022459712.1"/>
</dbReference>
<accession>A0A8B8CM23</accession>
<dbReference type="OrthoDB" id="6132191at2759"/>
<protein>
    <submittedName>
        <fullName evidence="2 3">Uncharacterized protein LOC111119506</fullName>
    </submittedName>
</protein>
<dbReference type="RefSeq" id="XP_022315421.1">
    <property type="nucleotide sequence ID" value="XM_022459713.1"/>
</dbReference>
<evidence type="ECO:0000313" key="2">
    <source>
        <dbReference type="RefSeq" id="XP_022315420.1"/>
    </source>
</evidence>
<reference evidence="2 3" key="1">
    <citation type="submission" date="2025-04" db="UniProtKB">
        <authorList>
            <consortium name="RefSeq"/>
        </authorList>
    </citation>
    <scope>IDENTIFICATION</scope>
    <source>
        <tissue evidence="2 3">Whole sample</tissue>
    </source>
</reference>